<name>A0A5P9Q8Y5_9MICO</name>
<protein>
    <submittedName>
        <fullName evidence="1">Uncharacterized protein</fullName>
    </submittedName>
</protein>
<proteinExistence type="predicted"/>
<sequence length="61" mass="6997">MWKMLKLRLRTLVLVAVLVPLVGWVARRLAERTEQRHEGPTTTSRVLRGVDATARKARSFV</sequence>
<reference evidence="1 2" key="1">
    <citation type="submission" date="2019-10" db="EMBL/GenBank/DDBJ databases">
        <title>Genome sequence of Luteimicrobium xylanilyticum HY-24.</title>
        <authorList>
            <person name="Kim D.Y."/>
            <person name="Park H.-Y."/>
        </authorList>
    </citation>
    <scope>NUCLEOTIDE SEQUENCE [LARGE SCALE GENOMIC DNA]</scope>
    <source>
        <strain evidence="1 2">HY-24</strain>
    </source>
</reference>
<dbReference type="OrthoDB" id="4871678at2"/>
<dbReference type="EMBL" id="CP045529">
    <property type="protein sequence ID" value="QFU96875.1"/>
    <property type="molecule type" value="Genomic_DNA"/>
</dbReference>
<dbReference type="Proteomes" id="UP000326702">
    <property type="component" value="Chromosome"/>
</dbReference>
<dbReference type="KEGG" id="lxl:KDY119_00365"/>
<accession>A0A5P9Q8Y5</accession>
<evidence type="ECO:0000313" key="1">
    <source>
        <dbReference type="EMBL" id="QFU96875.1"/>
    </source>
</evidence>
<dbReference type="AlphaFoldDB" id="A0A5P9Q8Y5"/>
<gene>
    <name evidence="1" type="ORF">KDY119_00365</name>
</gene>
<organism evidence="1 2">
    <name type="scientific">Luteimicrobium xylanilyticum</name>
    <dbReference type="NCBI Taxonomy" id="1133546"/>
    <lineage>
        <taxon>Bacteria</taxon>
        <taxon>Bacillati</taxon>
        <taxon>Actinomycetota</taxon>
        <taxon>Actinomycetes</taxon>
        <taxon>Micrococcales</taxon>
        <taxon>Luteimicrobium</taxon>
    </lineage>
</organism>
<evidence type="ECO:0000313" key="2">
    <source>
        <dbReference type="Proteomes" id="UP000326702"/>
    </source>
</evidence>
<keyword evidence="2" id="KW-1185">Reference proteome</keyword>
<dbReference type="RefSeq" id="WP_036954524.1">
    <property type="nucleotide sequence ID" value="NZ_BAABIH010000013.1"/>
</dbReference>